<dbReference type="GO" id="GO:0015667">
    <property type="term" value="F:site-specific DNA-methyltransferase (cytosine-N4-specific) activity"/>
    <property type="evidence" value="ECO:0007669"/>
    <property type="project" value="UniProtKB-EC"/>
</dbReference>
<name>A0A1E5LER6_9BACI</name>
<dbReference type="SUPFAM" id="SSF53335">
    <property type="entry name" value="S-adenosyl-L-methionine-dependent methyltransferases"/>
    <property type="match status" value="1"/>
</dbReference>
<dbReference type="Gene3D" id="3.40.50.150">
    <property type="entry name" value="Vaccinia Virus protein VP39"/>
    <property type="match status" value="2"/>
</dbReference>
<comment type="catalytic activity">
    <reaction evidence="8">
        <text>a 2'-deoxycytidine in DNA + S-adenosyl-L-methionine = an N(4)-methyl-2'-deoxycytidine in DNA + S-adenosyl-L-homocysteine + H(+)</text>
        <dbReference type="Rhea" id="RHEA:16857"/>
        <dbReference type="Rhea" id="RHEA-COMP:11369"/>
        <dbReference type="Rhea" id="RHEA-COMP:13674"/>
        <dbReference type="ChEBI" id="CHEBI:15378"/>
        <dbReference type="ChEBI" id="CHEBI:57856"/>
        <dbReference type="ChEBI" id="CHEBI:59789"/>
        <dbReference type="ChEBI" id="CHEBI:85452"/>
        <dbReference type="ChEBI" id="CHEBI:137933"/>
        <dbReference type="EC" id="2.1.1.113"/>
    </reaction>
</comment>
<evidence type="ECO:0000313" key="11">
    <source>
        <dbReference type="Proteomes" id="UP000095209"/>
    </source>
</evidence>
<comment type="similarity">
    <text evidence="1">Belongs to the N(4)/N(6)-methyltransferase family. N(4) subfamily.</text>
</comment>
<protein>
    <recommendedName>
        <fullName evidence="2">site-specific DNA-methyltransferase (cytosine-N(4)-specific)</fullName>
        <ecNumber evidence="2">2.1.1.113</ecNumber>
    </recommendedName>
</protein>
<dbReference type="PROSITE" id="PS00093">
    <property type="entry name" value="N4_MTASE"/>
    <property type="match status" value="1"/>
</dbReference>
<evidence type="ECO:0000256" key="1">
    <source>
        <dbReference type="ARBA" id="ARBA00010203"/>
    </source>
</evidence>
<dbReference type="InterPro" id="IPR002941">
    <property type="entry name" value="DNA_methylase_N4/N6"/>
</dbReference>
<evidence type="ECO:0000259" key="9">
    <source>
        <dbReference type="Pfam" id="PF01555"/>
    </source>
</evidence>
<organism evidence="10 11">
    <name type="scientific">Bacillus solimangrovi</name>
    <dbReference type="NCBI Taxonomy" id="1305675"/>
    <lineage>
        <taxon>Bacteria</taxon>
        <taxon>Bacillati</taxon>
        <taxon>Bacillota</taxon>
        <taxon>Bacilli</taxon>
        <taxon>Bacillales</taxon>
        <taxon>Bacillaceae</taxon>
        <taxon>Bacillus</taxon>
    </lineage>
</organism>
<dbReference type="AlphaFoldDB" id="A0A1E5LER6"/>
<dbReference type="GO" id="GO:0009307">
    <property type="term" value="P:DNA restriction-modification system"/>
    <property type="evidence" value="ECO:0007669"/>
    <property type="project" value="UniProtKB-KW"/>
</dbReference>
<keyword evidence="5" id="KW-0949">S-adenosyl-L-methionine</keyword>
<keyword evidence="4" id="KW-0808">Transferase</keyword>
<dbReference type="Proteomes" id="UP000095209">
    <property type="component" value="Unassembled WGS sequence"/>
</dbReference>
<dbReference type="InterPro" id="IPR029063">
    <property type="entry name" value="SAM-dependent_MTases_sf"/>
</dbReference>
<evidence type="ECO:0000313" key="10">
    <source>
        <dbReference type="EMBL" id="OEH92573.1"/>
    </source>
</evidence>
<evidence type="ECO:0000256" key="6">
    <source>
        <dbReference type="ARBA" id="ARBA00022747"/>
    </source>
</evidence>
<dbReference type="InterPro" id="IPR017985">
    <property type="entry name" value="MeTrfase_CN4_CS"/>
</dbReference>
<accession>A0A1E5LER6</accession>
<sequence length="450" mass="51771">MLNDTDKQIIESIEKRIALNPDYWSFKEIRKKSGIHNIMRYPATMVPQMLEELITILAAETNSKNILDPFMGSGTVLVEGIKNKLNVYGIDINPMAYLLCKAKTQYVSTISLEKEYTQLINDIELGLPLKKIHHFTNIDKWFRKDIIIELSKLKTRIESISNKRVKLIFMICFADTITDVKNSRSSTWKLHAKSTEQIENFTYDVLNQFSKKLKLTISWYKSHLNEIKLNSQQKNSIGVKAKISCGDSRNLKKSLCLKDSSIDLIVTSPPYGDNGTTVPYGQYSSLHLFWLENNKEMKKFNTELFKTFSSVDSLSLGGKLYPMSFIHETEILKQSKSLSDYINKLLIEKQEKKARKVCSFIIDFSDSLREQIDVLRSDGYMLLVVGNRKVHNITVPFDDIIKEIVSKKTFLVTSFQRNIYNKKIAKKVSKVGNSAVETMSKETILILRKK</sequence>
<gene>
    <name evidence="10" type="ORF">BFG57_15285</name>
</gene>
<comment type="caution">
    <text evidence="10">The sequence shown here is derived from an EMBL/GenBank/DDBJ whole genome shotgun (WGS) entry which is preliminary data.</text>
</comment>
<evidence type="ECO:0000256" key="7">
    <source>
        <dbReference type="ARBA" id="ARBA00023125"/>
    </source>
</evidence>
<keyword evidence="7" id="KW-0238">DNA-binding</keyword>
<dbReference type="GO" id="GO:0032259">
    <property type="term" value="P:methylation"/>
    <property type="evidence" value="ECO:0007669"/>
    <property type="project" value="UniProtKB-KW"/>
</dbReference>
<reference evidence="10 11" key="1">
    <citation type="submission" date="2016-08" db="EMBL/GenBank/DDBJ databases">
        <title>Genome of Bacillus solimangrovi GH2-4.</title>
        <authorList>
            <person name="Lim S."/>
            <person name="Kim B.-C."/>
        </authorList>
    </citation>
    <scope>NUCLEOTIDE SEQUENCE [LARGE SCALE GENOMIC DNA]</scope>
    <source>
        <strain evidence="10 11">GH2-4</strain>
    </source>
</reference>
<evidence type="ECO:0000256" key="8">
    <source>
        <dbReference type="ARBA" id="ARBA00049120"/>
    </source>
</evidence>
<evidence type="ECO:0000256" key="2">
    <source>
        <dbReference type="ARBA" id="ARBA00012185"/>
    </source>
</evidence>
<keyword evidence="11" id="KW-1185">Reference proteome</keyword>
<dbReference type="GO" id="GO:0008170">
    <property type="term" value="F:N-methyltransferase activity"/>
    <property type="evidence" value="ECO:0007669"/>
    <property type="project" value="InterPro"/>
</dbReference>
<evidence type="ECO:0000256" key="5">
    <source>
        <dbReference type="ARBA" id="ARBA00022691"/>
    </source>
</evidence>
<proteinExistence type="inferred from homology"/>
<keyword evidence="6" id="KW-0680">Restriction system</keyword>
<dbReference type="RefSeq" id="WP_069717427.1">
    <property type="nucleotide sequence ID" value="NZ_MJEH01000025.1"/>
</dbReference>
<dbReference type="Pfam" id="PF01555">
    <property type="entry name" value="N6_N4_Mtase"/>
    <property type="match status" value="1"/>
</dbReference>
<feature type="domain" description="DNA methylase N-4/N-6" evidence="9">
    <location>
        <begin position="21"/>
        <end position="95"/>
    </location>
</feature>
<evidence type="ECO:0000256" key="4">
    <source>
        <dbReference type="ARBA" id="ARBA00022679"/>
    </source>
</evidence>
<keyword evidence="3" id="KW-0489">Methyltransferase</keyword>
<dbReference type="EMBL" id="MJEH01000025">
    <property type="protein sequence ID" value="OEH92573.1"/>
    <property type="molecule type" value="Genomic_DNA"/>
</dbReference>
<dbReference type="EC" id="2.1.1.113" evidence="2"/>
<evidence type="ECO:0000256" key="3">
    <source>
        <dbReference type="ARBA" id="ARBA00022603"/>
    </source>
</evidence>
<dbReference type="GO" id="GO:0003677">
    <property type="term" value="F:DNA binding"/>
    <property type="evidence" value="ECO:0007669"/>
    <property type="project" value="UniProtKB-KW"/>
</dbReference>
<dbReference type="STRING" id="1305675.BFG57_15285"/>